<dbReference type="InterPro" id="IPR036412">
    <property type="entry name" value="HAD-like_sf"/>
</dbReference>
<dbReference type="InterPro" id="IPR023214">
    <property type="entry name" value="HAD_sf"/>
</dbReference>
<dbReference type="GO" id="GO:0016791">
    <property type="term" value="F:phosphatase activity"/>
    <property type="evidence" value="ECO:0007669"/>
    <property type="project" value="InterPro"/>
</dbReference>
<evidence type="ECO:0000259" key="3">
    <source>
        <dbReference type="PROSITE" id="PS50969"/>
    </source>
</evidence>
<dbReference type="InterPro" id="IPR011948">
    <property type="entry name" value="Dullard_phosphatase"/>
</dbReference>
<dbReference type="InterPro" id="IPR004274">
    <property type="entry name" value="FCP1_dom"/>
</dbReference>
<evidence type="ECO:0000313" key="4">
    <source>
        <dbReference type="EMBL" id="SSD59402.1"/>
    </source>
</evidence>
<dbReference type="CDD" id="cd07521">
    <property type="entry name" value="HAD_FCP1-like"/>
    <property type="match status" value="1"/>
</dbReference>
<feature type="transmembrane region" description="Helical" evidence="2">
    <location>
        <begin position="145"/>
        <end position="169"/>
    </location>
</feature>
<dbReference type="OrthoDB" id="277011at2759"/>
<dbReference type="AlphaFoldDB" id="A0A376B460"/>
<feature type="compositionally biased region" description="Basic and acidic residues" evidence="1">
    <location>
        <begin position="49"/>
        <end position="63"/>
    </location>
</feature>
<evidence type="ECO:0000256" key="2">
    <source>
        <dbReference type="SAM" id="Phobius"/>
    </source>
</evidence>
<dbReference type="Gene3D" id="3.40.50.1000">
    <property type="entry name" value="HAD superfamily/HAD-like"/>
    <property type="match status" value="1"/>
</dbReference>
<keyword evidence="5" id="KW-1185">Reference proteome</keyword>
<evidence type="ECO:0000256" key="1">
    <source>
        <dbReference type="SAM" id="MobiDB-lite"/>
    </source>
</evidence>
<dbReference type="FunFam" id="3.40.50.1000:FF:000093">
    <property type="entry name" value="NLI interacting factor-like phosphatase family protein"/>
    <property type="match status" value="1"/>
</dbReference>
<dbReference type="NCBIfam" id="TIGR02251">
    <property type="entry name" value="HIF-SF_euk"/>
    <property type="match status" value="1"/>
</dbReference>
<dbReference type="VEuPathDB" id="FungiDB:SCODWIG_01163"/>
<sequence length="497" mass="56099">MNAISLITNYIPNIPPIKQNNNKNNDNSTLKEQNDITNIDLHSDNNANDDNKFTHESTKKEIDSQANLVKPQSGTTNNDNTATGFNPLPNKCIVDQKINTCTDQEYQGQNEIIKKGESTPLLLAKTQMKKNDTDFDPKKTKKIVIIWKIIIFLPNLLILKPVLFIWFIITFPITIFEKPNISNNEVPALSSTTTTNTTTLNNDKDIANNDNTSNTNNNITITLASKADNVINSTFPIIEENLSKNSSITLEKDTNKSANNSMNETKNSIYSKKFGRFFFPKKLIPNSIINNSRKKKTLILDLDETLIHSMSRTTSSPNILNNSQQAQVIEVQLKLPSSPSGTSRNTIANSKMISTLYYVLKRPYCDLFLNKVSAWYNVVIFTASIKEYADPVIDWLESSTKVRIAKRLYRTDCLLKDGLGYVKDLNILNQSLNDIIIIDNSPISYYLHLDNAVHVEGWINDPSDTDLLQLLPLLEALRFTTDVRNILCLKNGEDAFN</sequence>
<feature type="region of interest" description="Disordered" evidence="1">
    <location>
        <begin position="39"/>
        <end position="86"/>
    </location>
</feature>
<dbReference type="Pfam" id="PF03031">
    <property type="entry name" value="NIF"/>
    <property type="match status" value="1"/>
</dbReference>
<evidence type="ECO:0000313" key="5">
    <source>
        <dbReference type="Proteomes" id="UP000262825"/>
    </source>
</evidence>
<name>A0A376B460_9ASCO</name>
<dbReference type="Proteomes" id="UP000262825">
    <property type="component" value="Unassembled WGS sequence"/>
</dbReference>
<dbReference type="PANTHER" id="PTHR12210">
    <property type="entry name" value="DULLARD PROTEIN PHOSPHATASE"/>
    <property type="match status" value="1"/>
</dbReference>
<organism evidence="4 5">
    <name type="scientific">Saccharomycodes ludwigii</name>
    <dbReference type="NCBI Taxonomy" id="36035"/>
    <lineage>
        <taxon>Eukaryota</taxon>
        <taxon>Fungi</taxon>
        <taxon>Dikarya</taxon>
        <taxon>Ascomycota</taxon>
        <taxon>Saccharomycotina</taxon>
        <taxon>Saccharomycetes</taxon>
        <taxon>Saccharomycodales</taxon>
        <taxon>Saccharomycodaceae</taxon>
        <taxon>Saccharomycodes</taxon>
    </lineage>
</organism>
<accession>A0A376B460</accession>
<gene>
    <name evidence="4" type="ORF">SCODWIG_01163</name>
</gene>
<feature type="domain" description="FCP1 homology" evidence="3">
    <location>
        <begin position="291"/>
        <end position="477"/>
    </location>
</feature>
<dbReference type="SMART" id="SM00577">
    <property type="entry name" value="CPDc"/>
    <property type="match status" value="1"/>
</dbReference>
<keyword evidence="2" id="KW-0812">Transmembrane</keyword>
<dbReference type="SUPFAM" id="SSF56784">
    <property type="entry name" value="HAD-like"/>
    <property type="match status" value="1"/>
</dbReference>
<keyword evidence="2" id="KW-0472">Membrane</keyword>
<dbReference type="InterPro" id="IPR050365">
    <property type="entry name" value="TIM50"/>
</dbReference>
<keyword evidence="2" id="KW-1133">Transmembrane helix</keyword>
<feature type="compositionally biased region" description="Polar residues" evidence="1">
    <location>
        <begin position="64"/>
        <end position="84"/>
    </location>
</feature>
<protein>
    <submittedName>
        <fullName evidence="4">Related to Nuclear envelope morphology protein 1</fullName>
    </submittedName>
</protein>
<reference evidence="5" key="1">
    <citation type="submission" date="2018-06" db="EMBL/GenBank/DDBJ databases">
        <authorList>
            <person name="Guldener U."/>
        </authorList>
    </citation>
    <scope>NUCLEOTIDE SEQUENCE [LARGE SCALE GENOMIC DNA]</scope>
    <source>
        <strain evidence="5">UTAD17</strain>
    </source>
</reference>
<dbReference type="PROSITE" id="PS50969">
    <property type="entry name" value="FCP1"/>
    <property type="match status" value="1"/>
</dbReference>
<dbReference type="EMBL" id="UFAJ01000135">
    <property type="protein sequence ID" value="SSD59402.1"/>
    <property type="molecule type" value="Genomic_DNA"/>
</dbReference>
<proteinExistence type="predicted"/>